<keyword evidence="2" id="KW-1185">Reference proteome</keyword>
<evidence type="ECO:0000313" key="2">
    <source>
        <dbReference type="Proteomes" id="UP000729402"/>
    </source>
</evidence>
<reference evidence="1" key="1">
    <citation type="journal article" date="2021" name="bioRxiv">
        <title>Whole Genome Assembly and Annotation of Northern Wild Rice, Zizania palustris L., Supports a Whole Genome Duplication in the Zizania Genus.</title>
        <authorList>
            <person name="Haas M."/>
            <person name="Kono T."/>
            <person name="Macchietto M."/>
            <person name="Millas R."/>
            <person name="McGilp L."/>
            <person name="Shao M."/>
            <person name="Duquette J."/>
            <person name="Hirsch C.N."/>
            <person name="Kimball J."/>
        </authorList>
    </citation>
    <scope>NUCLEOTIDE SEQUENCE</scope>
    <source>
        <tissue evidence="1">Fresh leaf tissue</tissue>
    </source>
</reference>
<sequence>MIVPISRLNERNMTTKDAYKYFVLKAQEIAINLSWIPVNWEETFNSFKENLNPLTVVHNCTYLESL</sequence>
<gene>
    <name evidence="1" type="ORF">GUJ93_ZPchr0010g7781</name>
</gene>
<reference evidence="1" key="2">
    <citation type="submission" date="2021-02" db="EMBL/GenBank/DDBJ databases">
        <authorList>
            <person name="Kimball J.A."/>
            <person name="Haas M.W."/>
            <person name="Macchietto M."/>
            <person name="Kono T."/>
            <person name="Duquette J."/>
            <person name="Shao M."/>
        </authorList>
    </citation>
    <scope>NUCLEOTIDE SEQUENCE</scope>
    <source>
        <tissue evidence="1">Fresh leaf tissue</tissue>
    </source>
</reference>
<name>A0A8J6BCB2_ZIZPA</name>
<proteinExistence type="predicted"/>
<dbReference type="AlphaFoldDB" id="A0A8J6BCB2"/>
<dbReference type="OrthoDB" id="428480at2759"/>
<evidence type="ECO:0000313" key="1">
    <source>
        <dbReference type="EMBL" id="KAG8084554.1"/>
    </source>
</evidence>
<accession>A0A8J6BCB2</accession>
<protein>
    <submittedName>
        <fullName evidence="1">Uncharacterized protein</fullName>
    </submittedName>
</protein>
<dbReference type="Proteomes" id="UP000729402">
    <property type="component" value="Unassembled WGS sequence"/>
</dbReference>
<dbReference type="EMBL" id="JAAALK010000082">
    <property type="protein sequence ID" value="KAG8084554.1"/>
    <property type="molecule type" value="Genomic_DNA"/>
</dbReference>
<comment type="caution">
    <text evidence="1">The sequence shown here is derived from an EMBL/GenBank/DDBJ whole genome shotgun (WGS) entry which is preliminary data.</text>
</comment>
<organism evidence="1 2">
    <name type="scientific">Zizania palustris</name>
    <name type="common">Northern wild rice</name>
    <dbReference type="NCBI Taxonomy" id="103762"/>
    <lineage>
        <taxon>Eukaryota</taxon>
        <taxon>Viridiplantae</taxon>
        <taxon>Streptophyta</taxon>
        <taxon>Embryophyta</taxon>
        <taxon>Tracheophyta</taxon>
        <taxon>Spermatophyta</taxon>
        <taxon>Magnoliopsida</taxon>
        <taxon>Liliopsida</taxon>
        <taxon>Poales</taxon>
        <taxon>Poaceae</taxon>
        <taxon>BOP clade</taxon>
        <taxon>Oryzoideae</taxon>
        <taxon>Oryzeae</taxon>
        <taxon>Zizaniinae</taxon>
        <taxon>Zizania</taxon>
    </lineage>
</organism>